<keyword evidence="7" id="KW-0136">Cellulose degradation</keyword>
<dbReference type="GO" id="GO:0030245">
    <property type="term" value="P:cellulose catabolic process"/>
    <property type="evidence" value="ECO:0007669"/>
    <property type="project" value="UniProtKB-KW"/>
</dbReference>
<feature type="domain" description="Cellulase Ig-like" evidence="9">
    <location>
        <begin position="4"/>
        <end position="83"/>
    </location>
</feature>
<comment type="catalytic activity">
    <reaction evidence="7">
        <text>Endohydrolysis of (1-&gt;4)-beta-D-glucosidic linkages in cellulose, lichenin and cereal beta-D-glucans.</text>
        <dbReference type="EC" id="3.2.1.4"/>
    </reaction>
</comment>
<dbReference type="InterPro" id="IPR012341">
    <property type="entry name" value="6hp_glycosidase-like_sf"/>
</dbReference>
<protein>
    <recommendedName>
        <fullName evidence="7">Endoglucanase</fullName>
        <ecNumber evidence="7">3.2.1.4</ecNumber>
    </recommendedName>
</protein>
<evidence type="ECO:0000256" key="1">
    <source>
        <dbReference type="ARBA" id="ARBA00007072"/>
    </source>
</evidence>
<dbReference type="InterPro" id="IPR033126">
    <property type="entry name" value="Glyco_hydro_9_Asp/Glu_AS"/>
</dbReference>
<evidence type="ECO:0000259" key="9">
    <source>
        <dbReference type="Pfam" id="PF02927"/>
    </source>
</evidence>
<comment type="similarity">
    <text evidence="1 6 7">Belongs to the glycosyl hydrolase 9 (cellulase E) family.</text>
</comment>
<dbReference type="CDD" id="cd02850">
    <property type="entry name" value="E_set_Cellulase_N"/>
    <property type="match status" value="1"/>
</dbReference>
<dbReference type="Pfam" id="PF02927">
    <property type="entry name" value="CelD_N"/>
    <property type="match status" value="1"/>
</dbReference>
<evidence type="ECO:0000313" key="10">
    <source>
        <dbReference type="EMBL" id="HGY95454.1"/>
    </source>
</evidence>
<evidence type="ECO:0000256" key="2">
    <source>
        <dbReference type="ARBA" id="ARBA00022801"/>
    </source>
</evidence>
<dbReference type="SUPFAM" id="SSF81296">
    <property type="entry name" value="E set domains"/>
    <property type="match status" value="1"/>
</dbReference>
<feature type="active site" evidence="6">
    <location>
        <position position="527"/>
    </location>
</feature>
<dbReference type="Pfam" id="PF00759">
    <property type="entry name" value="Glyco_hydro_9"/>
    <property type="match status" value="1"/>
</dbReference>
<dbReference type="PROSITE" id="PS00698">
    <property type="entry name" value="GH9_3"/>
    <property type="match status" value="1"/>
</dbReference>
<comment type="caution">
    <text evidence="10">The sequence shown here is derived from an EMBL/GenBank/DDBJ whole genome shotgun (WGS) entry which is preliminary data.</text>
</comment>
<dbReference type="InterPro" id="IPR004197">
    <property type="entry name" value="Cellulase_Ig-like"/>
</dbReference>
<dbReference type="Gene3D" id="1.50.10.10">
    <property type="match status" value="1"/>
</dbReference>
<dbReference type="SUPFAM" id="SSF48208">
    <property type="entry name" value="Six-hairpin glycosidases"/>
    <property type="match status" value="1"/>
</dbReference>
<dbReference type="EC" id="3.2.1.4" evidence="7"/>
<evidence type="ECO:0000256" key="3">
    <source>
        <dbReference type="ARBA" id="ARBA00023277"/>
    </source>
</evidence>
<gene>
    <name evidence="10" type="ORF">ENW50_12335</name>
</gene>
<dbReference type="PANTHER" id="PTHR22298">
    <property type="entry name" value="ENDO-1,4-BETA-GLUCANASE"/>
    <property type="match status" value="1"/>
</dbReference>
<keyword evidence="5 6" id="KW-0624">Polysaccharide degradation</keyword>
<keyword evidence="3 6" id="KW-0119">Carbohydrate metabolism</keyword>
<evidence type="ECO:0000256" key="4">
    <source>
        <dbReference type="ARBA" id="ARBA00023295"/>
    </source>
</evidence>
<dbReference type="Gene3D" id="2.60.40.10">
    <property type="entry name" value="Immunoglobulins"/>
    <property type="match status" value="1"/>
</dbReference>
<accession>A0A7V4XUH6</accession>
<dbReference type="InterPro" id="IPR014756">
    <property type="entry name" value="Ig_E-set"/>
</dbReference>
<evidence type="ECO:0000256" key="6">
    <source>
        <dbReference type="PROSITE-ProRule" id="PRU10060"/>
    </source>
</evidence>
<evidence type="ECO:0000256" key="5">
    <source>
        <dbReference type="ARBA" id="ARBA00023326"/>
    </source>
</evidence>
<evidence type="ECO:0000259" key="8">
    <source>
        <dbReference type="Pfam" id="PF00759"/>
    </source>
</evidence>
<organism evidence="10">
    <name type="scientific">Acidobacterium capsulatum</name>
    <dbReference type="NCBI Taxonomy" id="33075"/>
    <lineage>
        <taxon>Bacteria</taxon>
        <taxon>Pseudomonadati</taxon>
        <taxon>Acidobacteriota</taxon>
        <taxon>Terriglobia</taxon>
        <taxon>Terriglobales</taxon>
        <taxon>Acidobacteriaceae</taxon>
        <taxon>Acidobacterium</taxon>
    </lineage>
</organism>
<sequence>MASQVGYLEQAAKIATVQWAAHERGGARSFRVLQMKPDGTPGKRVHQGPLSAAMHDELSGDRVQLADFSAVKEAGRYRLEVEHGGPSASPLEFAVGDDVLRDPLRLAMRAYYGQRCGCAVNLGGGYEHPPCHLKDAFDATSGKTGPFQNYGGWHDAGDYGRYIVNSGISTGTLLWAWEMYREQLQPMQLQIPESGGSTPDFLAEVRWNLTWMQALQDKDGGVWDKQTSLHFCGFIMPQDDALVSYVIGSGEPPFKIATASADFAAVMAIAARVYREFDPVFADTCLDAAKRAWTWAMAHKDALFLKNPPTVSTGAYGDAHDSDELLWASAELWRTTGDAQYEEPLLKRWRSLTKPLEMDVPSWGSVASMAWWTYAMAEHHGQSRGDAKLVAQIHASTIGAADGLVKQSRKNGYGQTLAEGDYDWGSNGTAGNQGLLLLMADRFHPQGEYREAARGNLHYLLGRNCFGVSWVTHVGTHPFQHPHHRPSVADGIAAPWPGLLSGGPNRHPGDPAAKTLPKMPPMRMWIDDWQAFSMNEVAINWNAPLVFTLAGAQN</sequence>
<evidence type="ECO:0000256" key="7">
    <source>
        <dbReference type="RuleBase" id="RU361166"/>
    </source>
</evidence>
<dbReference type="InterPro" id="IPR008928">
    <property type="entry name" value="6-hairpin_glycosidase_sf"/>
</dbReference>
<dbReference type="EMBL" id="DTKL01000077">
    <property type="protein sequence ID" value="HGY95454.1"/>
    <property type="molecule type" value="Genomic_DNA"/>
</dbReference>
<feature type="active site" evidence="6">
    <location>
        <position position="536"/>
    </location>
</feature>
<feature type="domain" description="Glycoside hydrolase family 9" evidence="8">
    <location>
        <begin position="104"/>
        <end position="549"/>
    </location>
</feature>
<dbReference type="InterPro" id="IPR013783">
    <property type="entry name" value="Ig-like_fold"/>
</dbReference>
<keyword evidence="2 6" id="KW-0378">Hydrolase</keyword>
<dbReference type="AlphaFoldDB" id="A0A7V4XUH6"/>
<reference evidence="10" key="1">
    <citation type="journal article" date="2020" name="mSystems">
        <title>Genome- and Community-Level Interaction Insights into Carbon Utilization and Element Cycling Functions of Hydrothermarchaeota in Hydrothermal Sediment.</title>
        <authorList>
            <person name="Zhou Z."/>
            <person name="Liu Y."/>
            <person name="Xu W."/>
            <person name="Pan J."/>
            <person name="Luo Z.H."/>
            <person name="Li M."/>
        </authorList>
    </citation>
    <scope>NUCLEOTIDE SEQUENCE [LARGE SCALE GENOMIC DNA]</scope>
    <source>
        <strain evidence="10">SpSt-855</strain>
    </source>
</reference>
<dbReference type="GO" id="GO:0008810">
    <property type="term" value="F:cellulase activity"/>
    <property type="evidence" value="ECO:0007669"/>
    <property type="project" value="UniProtKB-EC"/>
</dbReference>
<proteinExistence type="inferred from homology"/>
<keyword evidence="4 6" id="KW-0326">Glycosidase</keyword>
<dbReference type="InterPro" id="IPR001701">
    <property type="entry name" value="Glyco_hydro_9"/>
</dbReference>
<name>A0A7V4XUH6_9BACT</name>